<dbReference type="Proteomes" id="UP000252558">
    <property type="component" value="Unassembled WGS sequence"/>
</dbReference>
<comment type="caution">
    <text evidence="1">The sequence shown here is derived from an EMBL/GenBank/DDBJ whole genome shotgun (WGS) entry which is preliminary data.</text>
</comment>
<dbReference type="EMBL" id="QPID01000008">
    <property type="protein sequence ID" value="RCU48760.1"/>
    <property type="molecule type" value="Genomic_DNA"/>
</dbReference>
<evidence type="ECO:0000313" key="1">
    <source>
        <dbReference type="EMBL" id="RCU48760.1"/>
    </source>
</evidence>
<reference evidence="1 2" key="1">
    <citation type="submission" date="2018-07" db="EMBL/GenBank/DDBJ databases">
        <title>Corallincola holothuriorum sp. nov., a new facultative anaerobe isolated from sea cucumber Apostichopus japonicus.</title>
        <authorList>
            <person name="Xia H."/>
        </authorList>
    </citation>
    <scope>NUCLEOTIDE SEQUENCE [LARGE SCALE GENOMIC DNA]</scope>
    <source>
        <strain evidence="1 2">C4</strain>
    </source>
</reference>
<keyword evidence="2" id="KW-1185">Reference proteome</keyword>
<sequence>MNHDGNLVSSLGVKLYVEGFNAIPTSNIKHMENDAFYNTKWEQCQFGCHTPSYRRIGPSSSYDVALNEVEKKSKLLAGLIDGIYTEGFAQPRNIGLGIERTAEGLGLLGEDSFNQVGAENLVVFDGVAALFKKAMETDYASIINPIAQCVSTVVSSYINLIPKEILEKAIRSEALRISGEVNTTFILSAAQLGILSPPNPATLSQAQSLLSGTSGKIIGKRIGVKVTEAVVSIIVYKISVKILKSPDLNRKVKRTFSSLRKAGKGKLATVLLLLLKGNGTLGYAAKSSRKLQQDCPRLWRLMRYDLKGIDMMLFLVSGYLEEYIDRIKLMETDPMMFISLMNALSKSGKTSEIFLPKKI</sequence>
<dbReference type="RefSeq" id="WP_114338884.1">
    <property type="nucleotide sequence ID" value="NZ_QPID01000008.1"/>
</dbReference>
<evidence type="ECO:0000313" key="2">
    <source>
        <dbReference type="Proteomes" id="UP000252558"/>
    </source>
</evidence>
<protein>
    <submittedName>
        <fullName evidence="1">Uncharacterized protein</fullName>
    </submittedName>
</protein>
<dbReference type="OrthoDB" id="5699544at2"/>
<organism evidence="1 2">
    <name type="scientific">Corallincola holothuriorum</name>
    <dbReference type="NCBI Taxonomy" id="2282215"/>
    <lineage>
        <taxon>Bacteria</taxon>
        <taxon>Pseudomonadati</taxon>
        <taxon>Pseudomonadota</taxon>
        <taxon>Gammaproteobacteria</taxon>
        <taxon>Alteromonadales</taxon>
        <taxon>Psychromonadaceae</taxon>
        <taxon>Corallincola</taxon>
    </lineage>
</organism>
<name>A0A368NF75_9GAMM</name>
<proteinExistence type="predicted"/>
<gene>
    <name evidence="1" type="ORF">DU002_13280</name>
</gene>
<accession>A0A368NF75</accession>
<dbReference type="AlphaFoldDB" id="A0A368NF75"/>